<proteinExistence type="predicted"/>
<reference evidence="1 2" key="2">
    <citation type="submission" date="2024-02" db="EMBL/GenBank/DDBJ databases">
        <title>The Genome Sequence of Enterococcus sp. DIV0159.</title>
        <authorList>
            <person name="Earl A."/>
            <person name="Manson A."/>
            <person name="Gilmore M."/>
            <person name="Sanders J."/>
            <person name="Shea T."/>
            <person name="Howe W."/>
            <person name="Livny J."/>
            <person name="Cuomo C."/>
            <person name="Neafsey D."/>
            <person name="Birren B."/>
        </authorList>
    </citation>
    <scope>NUCLEOTIDE SEQUENCE [LARGE SCALE GENOMIC DNA]</scope>
    <source>
        <strain evidence="1 2">665A</strain>
    </source>
</reference>
<organism evidence="1 2">
    <name type="scientific">Candidatus Enterococcus ferrettii</name>
    <dbReference type="NCBI Taxonomy" id="2815324"/>
    <lineage>
        <taxon>Bacteria</taxon>
        <taxon>Bacillati</taxon>
        <taxon>Bacillota</taxon>
        <taxon>Bacilli</taxon>
        <taxon>Lactobacillales</taxon>
        <taxon>Enterococcaceae</taxon>
        <taxon>Enterococcus</taxon>
    </lineage>
</organism>
<evidence type="ECO:0000313" key="1">
    <source>
        <dbReference type="EMBL" id="MEO1771577.1"/>
    </source>
</evidence>
<protein>
    <recommendedName>
        <fullName evidence="3">DNA-binding response regulator</fullName>
    </recommendedName>
</protein>
<keyword evidence="2" id="KW-1185">Reference proteome</keyword>
<reference evidence="1 2" key="1">
    <citation type="submission" date="2021-03" db="EMBL/GenBank/DDBJ databases">
        <authorList>
            <person name="Gilmore M.S."/>
            <person name="Schwartzman J."/>
            <person name="Van Tyne D."/>
            <person name="Martin M."/>
            <person name="Earl A.M."/>
            <person name="Manson A.L."/>
            <person name="Straub T."/>
            <person name="Salamzade R."/>
            <person name="Saavedra J."/>
            <person name="Lebreton F."/>
            <person name="Prichula J."/>
            <person name="Schaufler K."/>
            <person name="Gaca A."/>
            <person name="Sgardioli B."/>
            <person name="Wagenaar J."/>
            <person name="Strong T."/>
        </authorList>
    </citation>
    <scope>NUCLEOTIDE SEQUENCE [LARGE SCALE GENOMIC DNA]</scope>
    <source>
        <strain evidence="1 2">665A</strain>
    </source>
</reference>
<evidence type="ECO:0000313" key="2">
    <source>
        <dbReference type="Proteomes" id="UP000664357"/>
    </source>
</evidence>
<dbReference type="EMBL" id="JAFREL020000003">
    <property type="protein sequence ID" value="MEO1771577.1"/>
    <property type="molecule type" value="Genomic_DNA"/>
</dbReference>
<dbReference type="Proteomes" id="UP000664357">
    <property type="component" value="Unassembled WGS sequence"/>
</dbReference>
<evidence type="ECO:0008006" key="3">
    <source>
        <dbReference type="Google" id="ProtNLM"/>
    </source>
</evidence>
<comment type="caution">
    <text evidence="1">The sequence shown here is derived from an EMBL/GenBank/DDBJ whole genome shotgun (WGS) entry which is preliminary data.</text>
</comment>
<accession>A0ABV0EWE2</accession>
<gene>
    <name evidence="1" type="ORF">JZO67_003558</name>
</gene>
<sequence>MKKMLIVDDDKHVRTLVRTYAELEDFSCREAEI</sequence>
<name>A0ABV0EWE2_9ENTE</name>